<dbReference type="GO" id="GO:0005524">
    <property type="term" value="F:ATP binding"/>
    <property type="evidence" value="ECO:0007669"/>
    <property type="project" value="InterPro"/>
</dbReference>
<reference evidence="3" key="1">
    <citation type="submission" date="2017-04" db="EMBL/GenBank/DDBJ databases">
        <title>Function of individual gut microbiota members based on whole genome sequencing of pure cultures obtained from chicken caecum.</title>
        <authorList>
            <person name="Medvecky M."/>
            <person name="Cejkova D."/>
            <person name="Polansky O."/>
            <person name="Karasova D."/>
            <person name="Kubasova T."/>
            <person name="Cizek A."/>
            <person name="Rychlik I."/>
        </authorList>
    </citation>
    <scope>NUCLEOTIDE SEQUENCE [LARGE SCALE GENOMIC DNA]</scope>
    <source>
        <strain evidence="3">An75</strain>
    </source>
</reference>
<dbReference type="PANTHER" id="PTHR30050:SF4">
    <property type="entry name" value="ATP-BINDING PROTEIN RV3427C IN INSERTION SEQUENCE-RELATED"/>
    <property type="match status" value="1"/>
</dbReference>
<dbReference type="SUPFAM" id="SSF52540">
    <property type="entry name" value="P-loop containing nucleoside triphosphate hydrolases"/>
    <property type="match status" value="1"/>
</dbReference>
<dbReference type="EMBL" id="NFHM01000001">
    <property type="protein sequence ID" value="OUN45827.1"/>
    <property type="molecule type" value="Genomic_DNA"/>
</dbReference>
<dbReference type="InterPro" id="IPR002611">
    <property type="entry name" value="IstB_ATP-bd"/>
</dbReference>
<evidence type="ECO:0000313" key="2">
    <source>
        <dbReference type="EMBL" id="OUN45827.1"/>
    </source>
</evidence>
<dbReference type="AlphaFoldDB" id="A0A1Y3UFF0"/>
<dbReference type="SMART" id="SM00382">
    <property type="entry name" value="AAA"/>
    <property type="match status" value="1"/>
</dbReference>
<dbReference type="InterPro" id="IPR003593">
    <property type="entry name" value="AAA+_ATPase"/>
</dbReference>
<dbReference type="Proteomes" id="UP000195455">
    <property type="component" value="Unassembled WGS sequence"/>
</dbReference>
<dbReference type="InterPro" id="IPR027417">
    <property type="entry name" value="P-loop_NTPase"/>
</dbReference>
<name>A0A1Y3UFF0_9FIRM</name>
<gene>
    <name evidence="2" type="ORF">B5G26_02075</name>
</gene>
<evidence type="ECO:0000259" key="1">
    <source>
        <dbReference type="SMART" id="SM00382"/>
    </source>
</evidence>
<accession>A0A1Y3UFF0</accession>
<dbReference type="NCBIfam" id="NF005304">
    <property type="entry name" value="PRK06835.1"/>
    <property type="match status" value="1"/>
</dbReference>
<dbReference type="GO" id="GO:0006260">
    <property type="term" value="P:DNA replication"/>
    <property type="evidence" value="ECO:0007669"/>
    <property type="project" value="TreeGrafter"/>
</dbReference>
<feature type="domain" description="AAA+ ATPase" evidence="1">
    <location>
        <begin position="185"/>
        <end position="316"/>
    </location>
</feature>
<protein>
    <recommendedName>
        <fullName evidence="1">AAA+ ATPase domain-containing protein</fullName>
    </recommendedName>
</protein>
<dbReference type="Gene3D" id="3.40.50.300">
    <property type="entry name" value="P-loop containing nucleotide triphosphate hydrolases"/>
    <property type="match status" value="1"/>
</dbReference>
<proteinExistence type="predicted"/>
<dbReference type="PANTHER" id="PTHR30050">
    <property type="entry name" value="CHROMOSOMAL REPLICATION INITIATOR PROTEIN DNAA"/>
    <property type="match status" value="1"/>
</dbReference>
<organism evidence="2 3">
    <name type="scientific">Anaerotignum lactatifermentans</name>
    <dbReference type="NCBI Taxonomy" id="160404"/>
    <lineage>
        <taxon>Bacteria</taxon>
        <taxon>Bacillati</taxon>
        <taxon>Bacillota</taxon>
        <taxon>Clostridia</taxon>
        <taxon>Lachnospirales</taxon>
        <taxon>Anaerotignaceae</taxon>
        <taxon>Anaerotignum</taxon>
    </lineage>
</organism>
<evidence type="ECO:0000313" key="3">
    <source>
        <dbReference type="Proteomes" id="UP000195455"/>
    </source>
</evidence>
<dbReference type="CDD" id="cd00009">
    <property type="entry name" value="AAA"/>
    <property type="match status" value="1"/>
</dbReference>
<sequence length="331" mass="38560">MLATRTQIYKEILREYDALRTEQAAKLRQRKEEIYRRLPRVREIDETLSMLGVQTAKLVLLKPGDMQDALVEMRAKQKELQTERRMLLESIGLTPADMELEYVCETCKDTGYVDNVPCTCLKQKVMDKLYDQSNVRDIVKVENFDHFDVRLYSEQVFKKEGISPRENAMQILRQALAFVENFADGGQNLLLYGATGLGKTFLCSCIAKELLDQGYVVLYLTAGQLFRKLEEIRFSKDEDVEKEEWDKELLEADLLIIDDLGTEFATLFTASELFRLINDRKLKNKSVIISTNLNPEDITNQYSDRITSRLREYKVLKFFGDDIRVVKKFRK</sequence>
<comment type="caution">
    <text evidence="2">The sequence shown here is derived from an EMBL/GenBank/DDBJ whole genome shotgun (WGS) entry which is preliminary data.</text>
</comment>
<dbReference type="Pfam" id="PF01695">
    <property type="entry name" value="IstB_IS21"/>
    <property type="match status" value="1"/>
</dbReference>